<evidence type="ECO:0000259" key="5">
    <source>
        <dbReference type="PROSITE" id="PS51181"/>
    </source>
</evidence>
<organism evidence="7 8">
    <name type="scientific">Carnegiea gigantea</name>
    <dbReference type="NCBI Taxonomy" id="171969"/>
    <lineage>
        <taxon>Eukaryota</taxon>
        <taxon>Viridiplantae</taxon>
        <taxon>Streptophyta</taxon>
        <taxon>Embryophyta</taxon>
        <taxon>Tracheophyta</taxon>
        <taxon>Spermatophyta</taxon>
        <taxon>Magnoliopsida</taxon>
        <taxon>eudicotyledons</taxon>
        <taxon>Gunneridae</taxon>
        <taxon>Pentapetalae</taxon>
        <taxon>Caryophyllales</taxon>
        <taxon>Cactineae</taxon>
        <taxon>Cactaceae</taxon>
        <taxon>Cactoideae</taxon>
        <taxon>Echinocereeae</taxon>
        <taxon>Carnegiea</taxon>
    </lineage>
</organism>
<accession>A0A9Q1KWU7</accession>
<dbReference type="OrthoDB" id="266663at2759"/>
<dbReference type="InterPro" id="IPR029021">
    <property type="entry name" value="Prot-tyrosine_phosphatase-like"/>
</dbReference>
<proteinExistence type="predicted"/>
<dbReference type="GO" id="GO:0005829">
    <property type="term" value="C:cytosol"/>
    <property type="evidence" value="ECO:0007669"/>
    <property type="project" value="TreeGrafter"/>
</dbReference>
<dbReference type="SUPFAM" id="SSF52799">
    <property type="entry name" value="(Phosphotyrosine protein) phosphatases II"/>
    <property type="match status" value="1"/>
</dbReference>
<evidence type="ECO:0000256" key="3">
    <source>
        <dbReference type="ARBA" id="ARBA00022912"/>
    </source>
</evidence>
<dbReference type="GO" id="GO:0016314">
    <property type="term" value="F:phosphatidylinositol-3,4,5-trisphosphate 3-phosphatase activity"/>
    <property type="evidence" value="ECO:0007669"/>
    <property type="project" value="TreeGrafter"/>
</dbReference>
<dbReference type="Gene3D" id="3.90.190.10">
    <property type="entry name" value="Protein tyrosine phosphatase superfamily"/>
    <property type="match status" value="2"/>
</dbReference>
<dbReference type="InterPro" id="IPR055183">
    <property type="entry name" value="PTEN2A/B_C2"/>
</dbReference>
<dbReference type="InterPro" id="IPR016130">
    <property type="entry name" value="Tyr_Pase_AS"/>
</dbReference>
<keyword evidence="8" id="KW-1185">Reference proteome</keyword>
<feature type="compositionally biased region" description="Basic and acidic residues" evidence="4">
    <location>
        <begin position="595"/>
        <end position="610"/>
    </location>
</feature>
<dbReference type="Gene3D" id="2.60.40.1110">
    <property type="match status" value="1"/>
</dbReference>
<dbReference type="InterPro" id="IPR051281">
    <property type="entry name" value="Dual-spec_lipid-protein_phosph"/>
</dbReference>
<feature type="compositionally biased region" description="Polar residues" evidence="4">
    <location>
        <begin position="531"/>
        <end position="549"/>
    </location>
</feature>
<feature type="compositionally biased region" description="Low complexity" evidence="4">
    <location>
        <begin position="566"/>
        <end position="580"/>
    </location>
</feature>
<name>A0A9Q1KWU7_9CARY</name>
<dbReference type="GO" id="GO:0004725">
    <property type="term" value="F:protein tyrosine phosphatase activity"/>
    <property type="evidence" value="ECO:0007669"/>
    <property type="project" value="UniProtKB-EC"/>
</dbReference>
<dbReference type="InterPro" id="IPR045101">
    <property type="entry name" value="PTP_PTEN"/>
</dbReference>
<dbReference type="InterPro" id="IPR035892">
    <property type="entry name" value="C2_domain_sf"/>
</dbReference>
<feature type="domain" description="Phosphatase tensin-type" evidence="5">
    <location>
        <begin position="136"/>
        <end position="367"/>
    </location>
</feature>
<evidence type="ECO:0000313" key="7">
    <source>
        <dbReference type="EMBL" id="KAJ8450998.1"/>
    </source>
</evidence>
<dbReference type="PANTHER" id="PTHR12305:SF96">
    <property type="entry name" value="PHOSPHATIDYLINOSITOL 3,4,5-TRISPHOSPHATE 3-PHOSPHATASE AND PROTEIN-TYROSINE-PHOSPHATASE PTEN2A"/>
    <property type="match status" value="1"/>
</dbReference>
<comment type="caution">
    <text evidence="7">The sequence shown here is derived from an EMBL/GenBank/DDBJ whole genome shotgun (WGS) entry which is preliminary data.</text>
</comment>
<dbReference type="InterPro" id="IPR029023">
    <property type="entry name" value="Tensin_phosphatase"/>
</dbReference>
<dbReference type="InterPro" id="IPR014020">
    <property type="entry name" value="Tensin_C2-dom"/>
</dbReference>
<dbReference type="CDD" id="cd14509">
    <property type="entry name" value="PTP_PTEN"/>
    <property type="match status" value="1"/>
</dbReference>
<dbReference type="PROSITE" id="PS51181">
    <property type="entry name" value="PPASE_TENSIN"/>
    <property type="match status" value="1"/>
</dbReference>
<dbReference type="Pfam" id="PF22918">
    <property type="entry name" value="PTEN2_C2"/>
    <property type="match status" value="1"/>
</dbReference>
<dbReference type="SUPFAM" id="SSF49562">
    <property type="entry name" value="C2 domain (Calcium/lipid-binding domain, CaLB)"/>
    <property type="match status" value="1"/>
</dbReference>
<protein>
    <recommendedName>
        <fullName evidence="1">protein-tyrosine-phosphatase</fullName>
        <ecNumber evidence="1">3.1.3.48</ecNumber>
    </recommendedName>
</protein>
<feature type="domain" description="C2 tensin-type" evidence="6">
    <location>
        <begin position="374"/>
        <end position="501"/>
    </location>
</feature>
<dbReference type="PROSITE" id="PS00383">
    <property type="entry name" value="TYR_PHOSPHATASE_1"/>
    <property type="match status" value="1"/>
</dbReference>
<reference evidence="7" key="1">
    <citation type="submission" date="2022-04" db="EMBL/GenBank/DDBJ databases">
        <title>Carnegiea gigantea Genome sequencing and assembly v2.</title>
        <authorList>
            <person name="Copetti D."/>
            <person name="Sanderson M.J."/>
            <person name="Burquez A."/>
            <person name="Wojciechowski M.F."/>
        </authorList>
    </citation>
    <scope>NUCLEOTIDE SEQUENCE</scope>
    <source>
        <strain evidence="7">SGP5-SGP5p</strain>
        <tissue evidence="7">Aerial part</tissue>
    </source>
</reference>
<feature type="compositionally biased region" description="Basic and acidic residues" evidence="4">
    <location>
        <begin position="86"/>
        <end position="96"/>
    </location>
</feature>
<feature type="compositionally biased region" description="Polar residues" evidence="4">
    <location>
        <begin position="1"/>
        <end position="15"/>
    </location>
</feature>
<keyword evidence="2" id="KW-0378">Hydrolase</keyword>
<keyword evidence="3" id="KW-0904">Protein phosphatase</keyword>
<dbReference type="SMART" id="SM01326">
    <property type="entry name" value="PTEN_C2"/>
    <property type="match status" value="1"/>
</dbReference>
<evidence type="ECO:0000256" key="2">
    <source>
        <dbReference type="ARBA" id="ARBA00022801"/>
    </source>
</evidence>
<feature type="region of interest" description="Disordered" evidence="4">
    <location>
        <begin position="520"/>
        <end position="624"/>
    </location>
</feature>
<dbReference type="Proteomes" id="UP001153076">
    <property type="component" value="Unassembled WGS sequence"/>
</dbReference>
<dbReference type="PROSITE" id="PS51182">
    <property type="entry name" value="C2_TENSIN"/>
    <property type="match status" value="1"/>
</dbReference>
<gene>
    <name evidence="7" type="ORF">Cgig2_032623</name>
</gene>
<dbReference type="PANTHER" id="PTHR12305">
    <property type="entry name" value="PHOSPHATASE WITH HOMOLOGY TO TENSIN"/>
    <property type="match status" value="1"/>
</dbReference>
<dbReference type="EC" id="3.1.3.48" evidence="1"/>
<evidence type="ECO:0000313" key="8">
    <source>
        <dbReference type="Proteomes" id="UP001153076"/>
    </source>
</evidence>
<feature type="region of interest" description="Disordered" evidence="4">
    <location>
        <begin position="1"/>
        <end position="24"/>
    </location>
</feature>
<feature type="region of interest" description="Disordered" evidence="4">
    <location>
        <begin position="83"/>
        <end position="103"/>
    </location>
</feature>
<sequence>MDSESGDSLNVTSARASDIHPTAPVNASVSIASADASPRQSPGISSWARNLKIPLPLSGGQVESTTGNSAKSAFTQFTSGIASRLSPKDPIPEHGTDGASEPNLIGTITKGIVDSSRSAVRAVQVKARHVVSQNKRRYQEDGYDLDMTYITENIIAMGFPAGDMSSGFFGFVEGFYRNHMEEVISFLESHHKGKYKVYNLCSERLYDASLFEGKSFILNAKKDACNDSAFVVASFPFDDHNCPPIHLIKAFCQSAYSWLKEDIENVVVVHCKAGMARTGETLETSGIRRTVKKIVFVLHYLAILLGLGCTSYAVNKLIFCATSLQFFPTAEESIDYYNKKRCIDGKGLVLPSQIRYVKYFERILTYFNGENQPGRRCMLRGFRLHRCPYWIRPHITVSDHNGVLFSTKKHTRTKDLSPEDFWFAAPKKGIMVFALPGGPGLTELAGDFKVHFHDRQGDFYFWLNTTMIENRKILNTADMDGFDKRKLPSPGFQVELVLVDYDGTPSTPSFQTKIVVQSSENPVARSVPANGVSSASNPHANSQNQSQIESQDRDDVFSDDEGNEPSSSKSKTAQAAASVADTKPNRPSSETDTSLGRKVDGLTRELEKTSLGKGGSVNSSKSDTVVGAGASIEAPSSGVSEFKAMAADASVFTFGDDEDYESE</sequence>
<evidence type="ECO:0000256" key="4">
    <source>
        <dbReference type="SAM" id="MobiDB-lite"/>
    </source>
</evidence>
<evidence type="ECO:0000256" key="1">
    <source>
        <dbReference type="ARBA" id="ARBA00013064"/>
    </source>
</evidence>
<evidence type="ECO:0000259" key="6">
    <source>
        <dbReference type="PROSITE" id="PS51182"/>
    </source>
</evidence>
<dbReference type="AlphaFoldDB" id="A0A9Q1KWU7"/>
<dbReference type="EMBL" id="JAKOGI010000012">
    <property type="protein sequence ID" value="KAJ8450998.1"/>
    <property type="molecule type" value="Genomic_DNA"/>
</dbReference>
<feature type="compositionally biased region" description="Polar residues" evidence="4">
    <location>
        <begin position="585"/>
        <end position="594"/>
    </location>
</feature>